<dbReference type="RefSeq" id="WP_121804308.1">
    <property type="nucleotide sequence ID" value="NZ_RDBE01000001.1"/>
</dbReference>
<keyword evidence="1" id="KW-0472">Membrane</keyword>
<evidence type="ECO:0000313" key="4">
    <source>
        <dbReference type="Proteomes" id="UP000281708"/>
    </source>
</evidence>
<comment type="caution">
    <text evidence="3">The sequence shown here is derived from an EMBL/GenBank/DDBJ whole genome shotgun (WGS) entry which is preliminary data.</text>
</comment>
<protein>
    <submittedName>
        <fullName evidence="3">DUF4129 domain-containing protein</fullName>
    </submittedName>
</protein>
<reference evidence="3 4" key="1">
    <citation type="submission" date="2018-10" db="EMBL/GenBank/DDBJ databases">
        <title>Marmoricola sp. 4Q3S-7 whole genome shotgun sequence.</title>
        <authorList>
            <person name="Li F."/>
        </authorList>
    </citation>
    <scope>NUCLEOTIDE SEQUENCE [LARGE SCALE GENOMIC DNA]</scope>
    <source>
        <strain evidence="3 4">4Q3S-7</strain>
    </source>
</reference>
<dbReference type="EMBL" id="RDBE01000001">
    <property type="protein sequence ID" value="RLV50626.1"/>
    <property type="molecule type" value="Genomic_DNA"/>
</dbReference>
<evidence type="ECO:0000313" key="3">
    <source>
        <dbReference type="EMBL" id="RLV50626.1"/>
    </source>
</evidence>
<dbReference type="AlphaFoldDB" id="A0A3L8P5F5"/>
<organism evidence="3 4">
    <name type="scientific">Nocardioides mangrovicus</name>
    <dbReference type="NCBI Taxonomy" id="2478913"/>
    <lineage>
        <taxon>Bacteria</taxon>
        <taxon>Bacillati</taxon>
        <taxon>Actinomycetota</taxon>
        <taxon>Actinomycetes</taxon>
        <taxon>Propionibacteriales</taxon>
        <taxon>Nocardioidaceae</taxon>
        <taxon>Nocardioides</taxon>
    </lineage>
</organism>
<keyword evidence="1" id="KW-1133">Transmembrane helix</keyword>
<feature type="transmembrane region" description="Helical" evidence="1">
    <location>
        <begin position="54"/>
        <end position="74"/>
    </location>
</feature>
<keyword evidence="4" id="KW-1185">Reference proteome</keyword>
<sequence>MSTPLLPGPDRAEEWLRRELDRSEYHASLTQRLADWLRGLLDRAGQGPGRLSDLGLPALLLLSVVLVAVLAFVLSRLRRNPAAEPGQRTVFDEGRRSAQQHRALAQAAYAAGDFDTAVVEGVRALTAGLVERGLVADLPAATAYEVVALARPRFPDLAERLGAAALAFDETRYGARPARRERAGEVLDLEATLAAATPATSASAGEPVVAVPR</sequence>
<feature type="domain" description="Protein-glutamine gamma-glutamyltransferase-like C-terminal" evidence="2">
    <location>
        <begin position="123"/>
        <end position="187"/>
    </location>
</feature>
<gene>
    <name evidence="3" type="ORF">D9V37_01250</name>
</gene>
<dbReference type="OrthoDB" id="3389322at2"/>
<dbReference type="Proteomes" id="UP000281708">
    <property type="component" value="Unassembled WGS sequence"/>
</dbReference>
<evidence type="ECO:0000259" key="2">
    <source>
        <dbReference type="Pfam" id="PF13559"/>
    </source>
</evidence>
<evidence type="ECO:0000256" key="1">
    <source>
        <dbReference type="SAM" id="Phobius"/>
    </source>
</evidence>
<dbReference type="InterPro" id="IPR025403">
    <property type="entry name" value="TgpA-like_C"/>
</dbReference>
<keyword evidence="1" id="KW-0812">Transmembrane</keyword>
<dbReference type="Pfam" id="PF13559">
    <property type="entry name" value="DUF4129"/>
    <property type="match status" value="1"/>
</dbReference>
<proteinExistence type="predicted"/>
<accession>A0A3L8P5F5</accession>
<name>A0A3L8P5F5_9ACTN</name>